<reference evidence="2" key="1">
    <citation type="submission" date="2020-08" db="EMBL/GenBank/DDBJ databases">
        <title>Genomic Encyclopedia of Type Strains, Phase IV (KMG-IV): sequencing the most valuable type-strain genomes for metagenomic binning, comparative biology and taxonomic classification.</title>
        <authorList>
            <person name="Goeker M."/>
        </authorList>
    </citation>
    <scope>NUCLEOTIDE SEQUENCE [LARGE SCALE GENOMIC DNA]</scope>
    <source>
        <strain evidence="2">DSM 105720</strain>
    </source>
</reference>
<evidence type="ECO:0000313" key="3">
    <source>
        <dbReference type="Proteomes" id="UP000560658"/>
    </source>
</evidence>
<feature type="signal peptide" evidence="1">
    <location>
        <begin position="1"/>
        <end position="21"/>
    </location>
</feature>
<evidence type="ECO:0008006" key="4">
    <source>
        <dbReference type="Google" id="ProtNLM"/>
    </source>
</evidence>
<name>A0A840D9R5_9BACE</name>
<dbReference type="AlphaFoldDB" id="A0A840D9R5"/>
<dbReference type="Proteomes" id="UP000560658">
    <property type="component" value="Unassembled WGS sequence"/>
</dbReference>
<dbReference type="EMBL" id="JACIER010000014">
    <property type="protein sequence ID" value="MBB4045293.1"/>
    <property type="molecule type" value="Genomic_DNA"/>
</dbReference>
<gene>
    <name evidence="2" type="ORF">GGR06_003105</name>
</gene>
<dbReference type="RefSeq" id="WP_183209141.1">
    <property type="nucleotide sequence ID" value="NZ_JACIER010000014.1"/>
</dbReference>
<dbReference type="PROSITE" id="PS51257">
    <property type="entry name" value="PROKAR_LIPOPROTEIN"/>
    <property type="match status" value="1"/>
</dbReference>
<feature type="chain" id="PRO_5032904104" description="Major fimbrial subunit protein N-terminal domain-containing protein" evidence="1">
    <location>
        <begin position="22"/>
        <end position="408"/>
    </location>
</feature>
<evidence type="ECO:0000256" key="1">
    <source>
        <dbReference type="SAM" id="SignalP"/>
    </source>
</evidence>
<sequence>MKKINLLSTLLFSLAITVGFAGCSNDEKDGVEVSAGKKTVYLKIGQPTTRTISDPVSDAASIEFTSGKIVFLTGAGRVTKILTLGTISDPASDLYTVAEVAAGITLENLDDKTVKVAVVGHTALVIAVGDFWANITSELHALSQKSTSDVNLYGEGGLTKKTGGPSATTGNDIYEAEIVVAPTVARFEITDVKAKDNLISFDIDAVFVDNFYQKGDIVGAKNLLNDLKSPTSNPSDYTTDGTGAYATSWGGALYDADKVNVDASAGVVAPAVGKAWGYYTFAAPYVKNFDLGTTSGSEVPRLILRINGVTIDPALAITDPDLYAGLQSVYGDPSKIWFVTINGFNFDKAGTPTKVSSIVSGYVFSTVSGSLEIGESDLRPAPNTSLIDADIKVTPITWTKVGVTPIYN</sequence>
<keyword evidence="1" id="KW-0732">Signal</keyword>
<organism evidence="2 3">
    <name type="scientific">Bacteroides reticulotermitis</name>
    <dbReference type="NCBI Taxonomy" id="1133319"/>
    <lineage>
        <taxon>Bacteria</taxon>
        <taxon>Pseudomonadati</taxon>
        <taxon>Bacteroidota</taxon>
        <taxon>Bacteroidia</taxon>
        <taxon>Bacteroidales</taxon>
        <taxon>Bacteroidaceae</taxon>
        <taxon>Bacteroides</taxon>
    </lineage>
</organism>
<keyword evidence="3" id="KW-1185">Reference proteome</keyword>
<evidence type="ECO:0000313" key="2">
    <source>
        <dbReference type="EMBL" id="MBB4045293.1"/>
    </source>
</evidence>
<protein>
    <recommendedName>
        <fullName evidence="4">Major fimbrial subunit protein N-terminal domain-containing protein</fullName>
    </recommendedName>
</protein>
<proteinExistence type="predicted"/>
<comment type="caution">
    <text evidence="2">The sequence shown here is derived from an EMBL/GenBank/DDBJ whole genome shotgun (WGS) entry which is preliminary data.</text>
</comment>
<accession>A0A840D9R5</accession>